<dbReference type="Proteomes" id="UP000011777">
    <property type="component" value="Unassembled WGS sequence"/>
</dbReference>
<evidence type="ECO:0000313" key="2">
    <source>
        <dbReference type="Proteomes" id="UP000011777"/>
    </source>
</evidence>
<proteinExistence type="predicted"/>
<sequence length="169" mass="19057">MTTMIDHGRKSNVARFYHPVMLMNEIFSKYNQTGKVLLLIPANSSTVGAMNGKFKKSPIYGIDLKNWIIVPKKSPNNPKIPKLSNMNPMNDLFKKINNIPSRKHTSPSILLGRSKNRTVRCGPMINVIPMMNNILPKAKNPESKNVMIPKMKKKIPPAVNPTPNSLYFC</sequence>
<evidence type="ECO:0000313" key="1">
    <source>
        <dbReference type="EMBL" id="EMG47931.1"/>
    </source>
</evidence>
<dbReference type="HOGENOM" id="CLU_1578315_0_0_1"/>
<dbReference type="EMBL" id="AOGT01001328">
    <property type="protein sequence ID" value="EMG47931.1"/>
    <property type="molecule type" value="Genomic_DNA"/>
</dbReference>
<name>M3INF1_CANMX</name>
<accession>M3INF1</accession>
<keyword evidence="2" id="KW-1185">Reference proteome</keyword>
<protein>
    <submittedName>
        <fullName evidence="1">Uncharacterized protein</fullName>
    </submittedName>
</protein>
<reference evidence="1 2" key="1">
    <citation type="submission" date="2013-02" db="EMBL/GenBank/DDBJ databases">
        <title>Genome sequence of Candida maltosa Xu316, a potential industrial strain for xylitol and ethanol production.</title>
        <authorList>
            <person name="Yu J."/>
            <person name="Wang Q."/>
            <person name="Geng X."/>
            <person name="Bao W."/>
            <person name="He P."/>
            <person name="Cai J."/>
        </authorList>
    </citation>
    <scope>NUCLEOTIDE SEQUENCE [LARGE SCALE GENOMIC DNA]</scope>
    <source>
        <strain evidence="2">Xu316</strain>
    </source>
</reference>
<comment type="caution">
    <text evidence="1">The sequence shown here is derived from an EMBL/GenBank/DDBJ whole genome shotgun (WGS) entry which is preliminary data.</text>
</comment>
<gene>
    <name evidence="1" type="ORF">G210_1594</name>
</gene>
<organism evidence="1 2">
    <name type="scientific">Candida maltosa (strain Xu316)</name>
    <name type="common">Yeast</name>
    <dbReference type="NCBI Taxonomy" id="1245528"/>
    <lineage>
        <taxon>Eukaryota</taxon>
        <taxon>Fungi</taxon>
        <taxon>Dikarya</taxon>
        <taxon>Ascomycota</taxon>
        <taxon>Saccharomycotina</taxon>
        <taxon>Pichiomycetes</taxon>
        <taxon>Debaryomycetaceae</taxon>
        <taxon>Candida/Lodderomyces clade</taxon>
        <taxon>Candida</taxon>
    </lineage>
</organism>
<dbReference type="AlphaFoldDB" id="M3INF1"/>
<dbReference type="OMA" id="INVIPMM"/>